<dbReference type="EMBL" id="LR796624">
    <property type="protein sequence ID" value="CAB4154949.1"/>
    <property type="molecule type" value="Genomic_DNA"/>
</dbReference>
<accession>A0A6J5N7A3</accession>
<organism evidence="1">
    <name type="scientific">uncultured Caudovirales phage</name>
    <dbReference type="NCBI Taxonomy" id="2100421"/>
    <lineage>
        <taxon>Viruses</taxon>
        <taxon>Duplodnaviria</taxon>
        <taxon>Heunggongvirae</taxon>
        <taxon>Uroviricota</taxon>
        <taxon>Caudoviricetes</taxon>
        <taxon>Peduoviridae</taxon>
        <taxon>Maltschvirus</taxon>
        <taxon>Maltschvirus maltsch</taxon>
    </lineage>
</organism>
<proteinExistence type="predicted"/>
<name>A0A6J5N7A3_9CAUD</name>
<gene>
    <name evidence="1" type="ORF">UFOVP649_47</name>
</gene>
<evidence type="ECO:0000313" key="1">
    <source>
        <dbReference type="EMBL" id="CAB4154949.1"/>
    </source>
</evidence>
<sequence>MSGGALGNYPYHRINDFTSDLRSEIDFNGTKDELGGCHNYSPETIAFLKEQLKKMEEMAEMMRHIDLLYSADHSEKSFMEIVASKRVKRES</sequence>
<reference evidence="1" key="1">
    <citation type="submission" date="2020-04" db="EMBL/GenBank/DDBJ databases">
        <authorList>
            <person name="Chiriac C."/>
            <person name="Salcher M."/>
            <person name="Ghai R."/>
            <person name="Kavagutti S V."/>
        </authorList>
    </citation>
    <scope>NUCLEOTIDE SEQUENCE</scope>
</reference>
<protein>
    <submittedName>
        <fullName evidence="1">Uncharacterized protein</fullName>
    </submittedName>
</protein>